<reference evidence="3 4" key="1">
    <citation type="submission" date="2019-03" db="EMBL/GenBank/DDBJ databases">
        <authorList>
            <person name="Gaulin E."/>
            <person name="Dumas B."/>
        </authorList>
    </citation>
    <scope>NUCLEOTIDE SEQUENCE [LARGE SCALE GENOMIC DNA]</scope>
    <source>
        <strain evidence="3">CBS 568.67</strain>
    </source>
</reference>
<feature type="region of interest" description="Disordered" evidence="1">
    <location>
        <begin position="1"/>
        <end position="49"/>
    </location>
</feature>
<dbReference type="EMBL" id="VJMH01005301">
    <property type="protein sequence ID" value="KAF0697599.1"/>
    <property type="molecule type" value="Genomic_DNA"/>
</dbReference>
<accession>A0A485KU87</accession>
<organism evidence="3 4">
    <name type="scientific">Aphanomyces stellatus</name>
    <dbReference type="NCBI Taxonomy" id="120398"/>
    <lineage>
        <taxon>Eukaryota</taxon>
        <taxon>Sar</taxon>
        <taxon>Stramenopiles</taxon>
        <taxon>Oomycota</taxon>
        <taxon>Saprolegniomycetes</taxon>
        <taxon>Saprolegniales</taxon>
        <taxon>Verrucalvaceae</taxon>
        <taxon>Aphanomyces</taxon>
    </lineage>
</organism>
<dbReference type="EMBL" id="CAADRA010005322">
    <property type="protein sequence ID" value="VFT88584.1"/>
    <property type="molecule type" value="Genomic_DNA"/>
</dbReference>
<keyword evidence="4" id="KW-1185">Reference proteome</keyword>
<evidence type="ECO:0000313" key="4">
    <source>
        <dbReference type="Proteomes" id="UP000332933"/>
    </source>
</evidence>
<proteinExistence type="predicted"/>
<evidence type="ECO:0000313" key="3">
    <source>
        <dbReference type="EMBL" id="VFT88584.1"/>
    </source>
</evidence>
<reference evidence="2" key="2">
    <citation type="submission" date="2019-06" db="EMBL/GenBank/DDBJ databases">
        <title>Genomics analysis of Aphanomyces spp. identifies a new class of oomycete effector associated with host adaptation.</title>
        <authorList>
            <person name="Gaulin E."/>
        </authorList>
    </citation>
    <scope>NUCLEOTIDE SEQUENCE</scope>
    <source>
        <strain evidence="2">CBS 578.67</strain>
    </source>
</reference>
<sequence>MTSHVIVSAPREGSQADALESARQPIDMPPALTVVSSPDDTALPESPANRKPLAGLWMEAVAMRLISHIVKHLQAGYTQFNVCEIKVIAKSYDTSG</sequence>
<dbReference type="AlphaFoldDB" id="A0A485KU87"/>
<name>A0A485KU87_9STRA</name>
<evidence type="ECO:0000313" key="2">
    <source>
        <dbReference type="EMBL" id="KAF0697599.1"/>
    </source>
</evidence>
<evidence type="ECO:0000256" key="1">
    <source>
        <dbReference type="SAM" id="MobiDB-lite"/>
    </source>
</evidence>
<dbReference type="Proteomes" id="UP000332933">
    <property type="component" value="Unassembled WGS sequence"/>
</dbReference>
<protein>
    <submittedName>
        <fullName evidence="3">Aste57867_11727 protein</fullName>
    </submittedName>
</protein>
<gene>
    <name evidence="3" type="primary">Aste57867_11727</name>
    <name evidence="2" type="ORF">As57867_011683</name>
    <name evidence="3" type="ORF">ASTE57867_11727</name>
</gene>